<dbReference type="Proteomes" id="UP001341281">
    <property type="component" value="Chromosome 08"/>
</dbReference>
<dbReference type="EMBL" id="CP144752">
    <property type="protein sequence ID" value="WVZ89267.1"/>
    <property type="molecule type" value="Genomic_DNA"/>
</dbReference>
<dbReference type="AlphaFoldDB" id="A0AAQ3UFX9"/>
<evidence type="ECO:0000313" key="2">
    <source>
        <dbReference type="EMBL" id="WVZ89267.1"/>
    </source>
</evidence>
<evidence type="ECO:0000256" key="1">
    <source>
        <dbReference type="SAM" id="MobiDB-lite"/>
    </source>
</evidence>
<protein>
    <submittedName>
        <fullName evidence="2">Uncharacterized protein</fullName>
    </submittedName>
</protein>
<sequence length="96" mass="10145">MSQPIPGPAPASLTGRGGRGRRTAAVMNWDKRYDSFKTWSGKLERQITHLAGGPEGCGDDGEGVDDNAIGGSHRTCATSVPDVERFYARAGPTQGQ</sequence>
<keyword evidence="3" id="KW-1185">Reference proteome</keyword>
<proteinExistence type="predicted"/>
<organism evidence="2 3">
    <name type="scientific">Paspalum notatum var. saurae</name>
    <dbReference type="NCBI Taxonomy" id="547442"/>
    <lineage>
        <taxon>Eukaryota</taxon>
        <taxon>Viridiplantae</taxon>
        <taxon>Streptophyta</taxon>
        <taxon>Embryophyta</taxon>
        <taxon>Tracheophyta</taxon>
        <taxon>Spermatophyta</taxon>
        <taxon>Magnoliopsida</taxon>
        <taxon>Liliopsida</taxon>
        <taxon>Poales</taxon>
        <taxon>Poaceae</taxon>
        <taxon>PACMAD clade</taxon>
        <taxon>Panicoideae</taxon>
        <taxon>Andropogonodae</taxon>
        <taxon>Paspaleae</taxon>
        <taxon>Paspalinae</taxon>
        <taxon>Paspalum</taxon>
    </lineage>
</organism>
<gene>
    <name evidence="2" type="ORF">U9M48_035693</name>
</gene>
<accession>A0AAQ3UFX9</accession>
<name>A0AAQ3UFX9_PASNO</name>
<feature type="region of interest" description="Disordered" evidence="1">
    <location>
        <begin position="1"/>
        <end position="22"/>
    </location>
</feature>
<evidence type="ECO:0000313" key="3">
    <source>
        <dbReference type="Proteomes" id="UP001341281"/>
    </source>
</evidence>
<reference evidence="2 3" key="1">
    <citation type="submission" date="2024-02" db="EMBL/GenBank/DDBJ databases">
        <title>High-quality chromosome-scale genome assembly of Pensacola bahiagrass (Paspalum notatum Flugge var. saurae).</title>
        <authorList>
            <person name="Vega J.M."/>
            <person name="Podio M."/>
            <person name="Orjuela J."/>
            <person name="Siena L.A."/>
            <person name="Pessino S.C."/>
            <person name="Combes M.C."/>
            <person name="Mariac C."/>
            <person name="Albertini E."/>
            <person name="Pupilli F."/>
            <person name="Ortiz J.P.A."/>
            <person name="Leblanc O."/>
        </authorList>
    </citation>
    <scope>NUCLEOTIDE SEQUENCE [LARGE SCALE GENOMIC DNA]</scope>
    <source>
        <strain evidence="2">R1</strain>
        <tissue evidence="2">Leaf</tissue>
    </source>
</reference>